<feature type="binding site" evidence="4">
    <location>
        <position position="45"/>
    </location>
    <ligand>
        <name>Mg(2+)</name>
        <dbReference type="ChEBI" id="CHEBI:18420"/>
    </ligand>
</feature>
<reference evidence="5" key="2">
    <citation type="submission" date="2021-02" db="EMBL/GenBank/DDBJ databases">
        <title>Aspergillus puulaauensis MK2 genome sequence.</title>
        <authorList>
            <person name="Futagami T."/>
            <person name="Mori K."/>
            <person name="Kadooka C."/>
            <person name="Tanaka T."/>
        </authorList>
    </citation>
    <scope>NUCLEOTIDE SEQUENCE</scope>
    <source>
        <strain evidence="5">MK2</strain>
    </source>
</reference>
<proteinExistence type="predicted"/>
<evidence type="ECO:0000256" key="1">
    <source>
        <dbReference type="ARBA" id="ARBA00022741"/>
    </source>
</evidence>
<organism evidence="5 6">
    <name type="scientific">Aspergillus puulaauensis</name>
    <dbReference type="NCBI Taxonomy" id="1220207"/>
    <lineage>
        <taxon>Eukaryota</taxon>
        <taxon>Fungi</taxon>
        <taxon>Dikarya</taxon>
        <taxon>Ascomycota</taxon>
        <taxon>Pezizomycotina</taxon>
        <taxon>Eurotiomycetes</taxon>
        <taxon>Eurotiomycetidae</taxon>
        <taxon>Eurotiales</taxon>
        <taxon>Aspergillaceae</taxon>
        <taxon>Aspergillus</taxon>
    </lineage>
</organism>
<feature type="binding site" evidence="4">
    <location>
        <position position="27"/>
    </location>
    <ligand>
        <name>Mg(2+)</name>
        <dbReference type="ChEBI" id="CHEBI:18420"/>
    </ligand>
</feature>
<evidence type="ECO:0000313" key="6">
    <source>
        <dbReference type="Proteomes" id="UP000654913"/>
    </source>
</evidence>
<dbReference type="Proteomes" id="UP000654913">
    <property type="component" value="Chromosome 6"/>
</dbReference>
<evidence type="ECO:0000313" key="5">
    <source>
        <dbReference type="EMBL" id="BCS28241.1"/>
    </source>
</evidence>
<dbReference type="Pfam" id="PF00025">
    <property type="entry name" value="Arf"/>
    <property type="match status" value="1"/>
</dbReference>
<dbReference type="SUPFAM" id="SSF52540">
    <property type="entry name" value="P-loop containing nucleoside triphosphate hydrolases"/>
    <property type="match status" value="1"/>
</dbReference>
<dbReference type="InterPro" id="IPR027417">
    <property type="entry name" value="P-loop_NTPase"/>
</dbReference>
<dbReference type="GeneID" id="64978238"/>
<evidence type="ECO:0000256" key="4">
    <source>
        <dbReference type="PIRSR" id="PIRSR606689-2"/>
    </source>
</evidence>
<keyword evidence="6" id="KW-1185">Reference proteome</keyword>
<dbReference type="OrthoDB" id="427186at2759"/>
<accession>A0A7R8AR97</accession>
<gene>
    <name evidence="5" type="ORF">APUU_61289S</name>
</gene>
<sequence length="706" mass="80405">MEKLSSWLLGKKAYKILVLGEDGCGKTTFIDKLKFNHVGSQSKPTVGFYVQTVRYPMNSTWQLWELRTTVEHMPILRQHLSPSTLVLWLHDCESAIDPPEEFPALLHEMVEAGCRYIWVGLSKQDGQKVGKEALDGIRRAYQEEFAKYDDKLSKRILRQRLCLKAGSDDTFEVLEEIYTTVMNVSLESPKQVDPELERKQRETMEQTPEGQQLLLETAITNDALDADSFWELFVKADLPVWSHYHYLKAAYCLILSSEKNAFQQAADYRLYLQSLKHNRPDVFKRGNLPKSPVDEPFNTSTTVFWILQLQLAIRNYRVHTMAPDLPSRSDFCHVLRHSASLMNSNPWDEWYSSPPAFSCTKDIWFPPNLKLLPTDTHYRSDPAVLPVEDKSPERLLRYVFAVLRYIQRTSAQREETISLALGTFKQITMRLRTHSPSLLPYSETQARFWIHIVDAAMRGLEDEKETDLTFEEFQGMFHLEVTSWKKHYSKTVWDGVSARWQFVPPDLEPLPDVSSPVSFGPEIVSEKSTASTLSSKMPYTEELSFYAAMVIKQTENSKPVLPITSHADLLSYLHAALAEKQEQKQYPNSGPVGVSQPLTIGQKGQSAFAELSSPLVAAATHRNFWIQQVAVAVLHAEREGVSTFPNFITSNLRLAWEGLPGVYYSAGVWTDGAARGGNQIVPGDRRRVPTIVDLDLAGNEEDWVHC</sequence>
<dbReference type="EMBL" id="AP024448">
    <property type="protein sequence ID" value="BCS28241.1"/>
    <property type="molecule type" value="Genomic_DNA"/>
</dbReference>
<dbReference type="KEGG" id="apuu:APUU_61289S"/>
<dbReference type="GO" id="GO:0005525">
    <property type="term" value="F:GTP binding"/>
    <property type="evidence" value="ECO:0007669"/>
    <property type="project" value="UniProtKB-KW"/>
</dbReference>
<dbReference type="Gene3D" id="3.40.50.300">
    <property type="entry name" value="P-loop containing nucleotide triphosphate hydrolases"/>
    <property type="match status" value="1"/>
</dbReference>
<protein>
    <submittedName>
        <fullName evidence="5">Uncharacterized protein</fullName>
    </submittedName>
</protein>
<reference evidence="5" key="1">
    <citation type="submission" date="2021-01" db="EMBL/GenBank/DDBJ databases">
        <authorList>
            <consortium name="Aspergillus puulaauensis MK2 genome sequencing consortium"/>
            <person name="Kazuki M."/>
            <person name="Futagami T."/>
        </authorList>
    </citation>
    <scope>NUCLEOTIDE SEQUENCE</scope>
    <source>
        <strain evidence="5">MK2</strain>
    </source>
</reference>
<keyword evidence="4" id="KW-0479">Metal-binding</keyword>
<evidence type="ECO:0000256" key="3">
    <source>
        <dbReference type="PIRSR" id="PIRSR606689-1"/>
    </source>
</evidence>
<keyword evidence="4" id="KW-0460">Magnesium</keyword>
<dbReference type="GO" id="GO:0003924">
    <property type="term" value="F:GTPase activity"/>
    <property type="evidence" value="ECO:0007669"/>
    <property type="project" value="InterPro"/>
</dbReference>
<keyword evidence="2 3" id="KW-0342">GTP-binding</keyword>
<dbReference type="GO" id="GO:0046872">
    <property type="term" value="F:metal ion binding"/>
    <property type="evidence" value="ECO:0007669"/>
    <property type="project" value="UniProtKB-KW"/>
</dbReference>
<feature type="binding site" evidence="3">
    <location>
        <begin position="20"/>
        <end position="27"/>
    </location>
    <ligand>
        <name>GTP</name>
        <dbReference type="ChEBI" id="CHEBI:37565"/>
    </ligand>
</feature>
<dbReference type="SMART" id="SM00177">
    <property type="entry name" value="ARF"/>
    <property type="match status" value="1"/>
</dbReference>
<name>A0A7R8AR97_9EURO</name>
<dbReference type="RefSeq" id="XP_041560427.1">
    <property type="nucleotide sequence ID" value="XM_041694615.1"/>
</dbReference>
<dbReference type="InterPro" id="IPR006689">
    <property type="entry name" value="Small_GTPase_ARF/SAR"/>
</dbReference>
<keyword evidence="1 3" id="KW-0547">Nucleotide-binding</keyword>
<evidence type="ECO:0000256" key="2">
    <source>
        <dbReference type="ARBA" id="ARBA00023134"/>
    </source>
</evidence>
<dbReference type="AlphaFoldDB" id="A0A7R8AR97"/>